<reference evidence="2" key="1">
    <citation type="journal article" date="2023" name="Mol. Phylogenet. Evol.">
        <title>Genome-scale phylogeny and comparative genomics of the fungal order Sordariales.</title>
        <authorList>
            <person name="Hensen N."/>
            <person name="Bonometti L."/>
            <person name="Westerberg I."/>
            <person name="Brannstrom I.O."/>
            <person name="Guillou S."/>
            <person name="Cros-Aarteil S."/>
            <person name="Calhoun S."/>
            <person name="Haridas S."/>
            <person name="Kuo A."/>
            <person name="Mondo S."/>
            <person name="Pangilinan J."/>
            <person name="Riley R."/>
            <person name="LaButti K."/>
            <person name="Andreopoulos B."/>
            <person name="Lipzen A."/>
            <person name="Chen C."/>
            <person name="Yan M."/>
            <person name="Daum C."/>
            <person name="Ng V."/>
            <person name="Clum A."/>
            <person name="Steindorff A."/>
            <person name="Ohm R.A."/>
            <person name="Martin F."/>
            <person name="Silar P."/>
            <person name="Natvig D.O."/>
            <person name="Lalanne C."/>
            <person name="Gautier V."/>
            <person name="Ament-Velasquez S.L."/>
            <person name="Kruys A."/>
            <person name="Hutchinson M.I."/>
            <person name="Powell A.J."/>
            <person name="Barry K."/>
            <person name="Miller A.N."/>
            <person name="Grigoriev I.V."/>
            <person name="Debuchy R."/>
            <person name="Gladieux P."/>
            <person name="Hiltunen Thoren M."/>
            <person name="Johannesson H."/>
        </authorList>
    </citation>
    <scope>NUCLEOTIDE SEQUENCE</scope>
    <source>
        <strain evidence="2">CBS 232.78</strain>
    </source>
</reference>
<name>A0AAE0N226_9PEZI</name>
<proteinExistence type="predicted"/>
<evidence type="ECO:0000313" key="3">
    <source>
        <dbReference type="Proteomes" id="UP001285441"/>
    </source>
</evidence>
<organism evidence="2 3">
    <name type="scientific">Podospora didyma</name>
    <dbReference type="NCBI Taxonomy" id="330526"/>
    <lineage>
        <taxon>Eukaryota</taxon>
        <taxon>Fungi</taxon>
        <taxon>Dikarya</taxon>
        <taxon>Ascomycota</taxon>
        <taxon>Pezizomycotina</taxon>
        <taxon>Sordariomycetes</taxon>
        <taxon>Sordariomycetidae</taxon>
        <taxon>Sordariales</taxon>
        <taxon>Podosporaceae</taxon>
        <taxon>Podospora</taxon>
    </lineage>
</organism>
<feature type="region of interest" description="Disordered" evidence="1">
    <location>
        <begin position="1"/>
        <end position="47"/>
    </location>
</feature>
<evidence type="ECO:0000256" key="1">
    <source>
        <dbReference type="SAM" id="MobiDB-lite"/>
    </source>
</evidence>
<evidence type="ECO:0000313" key="2">
    <source>
        <dbReference type="EMBL" id="KAK3366584.1"/>
    </source>
</evidence>
<sequence>MLEIYHDATPLTQLSSHRAQHERSPRGTRGRRAISSIPRPNPTAFNDGEVLRVGGNGHPLRLSRDATADPTQEEILAATTSSSRPAIARPVYRDYGRSVTIRVKANSTYCRSSWNSSGPKLGTRDEKRASKYFAPFGGGLTGRLAENTLLCLRTLDDGGIDHDTALVACGIVTGFFATRETGAQGFEPVSRPDDGILRGSEYFSSYLTTMFKSLPLW</sequence>
<reference evidence="2" key="2">
    <citation type="submission" date="2023-06" db="EMBL/GenBank/DDBJ databases">
        <authorList>
            <consortium name="Lawrence Berkeley National Laboratory"/>
            <person name="Haridas S."/>
            <person name="Hensen N."/>
            <person name="Bonometti L."/>
            <person name="Westerberg I."/>
            <person name="Brannstrom I.O."/>
            <person name="Guillou S."/>
            <person name="Cros-Aarteil S."/>
            <person name="Calhoun S."/>
            <person name="Kuo A."/>
            <person name="Mondo S."/>
            <person name="Pangilinan J."/>
            <person name="Riley R."/>
            <person name="LaButti K."/>
            <person name="Andreopoulos B."/>
            <person name="Lipzen A."/>
            <person name="Chen C."/>
            <person name="Yanf M."/>
            <person name="Daum C."/>
            <person name="Ng V."/>
            <person name="Clum A."/>
            <person name="Steindorff A."/>
            <person name="Ohm R."/>
            <person name="Martin F."/>
            <person name="Silar P."/>
            <person name="Natvig D."/>
            <person name="Lalanne C."/>
            <person name="Gautier V."/>
            <person name="Ament-velasquez S.L."/>
            <person name="Kruys A."/>
            <person name="Hutchinson M.I."/>
            <person name="Powell A.J."/>
            <person name="Barry K."/>
            <person name="Miller A.N."/>
            <person name="Grigoriev I.V."/>
            <person name="Debuchy R."/>
            <person name="Gladieux P."/>
            <person name="Thoren M.H."/>
            <person name="Johannesson H."/>
        </authorList>
    </citation>
    <scope>NUCLEOTIDE SEQUENCE</scope>
    <source>
        <strain evidence="2">CBS 232.78</strain>
    </source>
</reference>
<protein>
    <submittedName>
        <fullName evidence="2">Uncharacterized protein</fullName>
    </submittedName>
</protein>
<dbReference type="AlphaFoldDB" id="A0AAE0N226"/>
<gene>
    <name evidence="2" type="ORF">B0H63DRAFT_515814</name>
</gene>
<dbReference type="Proteomes" id="UP001285441">
    <property type="component" value="Unassembled WGS sequence"/>
</dbReference>
<accession>A0AAE0N226</accession>
<dbReference type="EMBL" id="JAULSW010000012">
    <property type="protein sequence ID" value="KAK3366584.1"/>
    <property type="molecule type" value="Genomic_DNA"/>
</dbReference>
<comment type="caution">
    <text evidence="2">The sequence shown here is derived from an EMBL/GenBank/DDBJ whole genome shotgun (WGS) entry which is preliminary data.</text>
</comment>
<keyword evidence="3" id="KW-1185">Reference proteome</keyword>